<geneLocation type="plasmid" evidence="1 2">
    <name>p_2</name>
</geneLocation>
<evidence type="ECO:0000313" key="2">
    <source>
        <dbReference type="Proteomes" id="UP000515465"/>
    </source>
</evidence>
<dbReference type="RefSeq" id="WP_183465402.1">
    <property type="nucleotide sequence ID" value="NZ_CP050297.1"/>
</dbReference>
<organism evidence="1 2">
    <name type="scientific">Mesorhizobium huakuii</name>
    <dbReference type="NCBI Taxonomy" id="28104"/>
    <lineage>
        <taxon>Bacteria</taxon>
        <taxon>Pseudomonadati</taxon>
        <taxon>Pseudomonadota</taxon>
        <taxon>Alphaproteobacteria</taxon>
        <taxon>Hyphomicrobiales</taxon>
        <taxon>Phyllobacteriaceae</taxon>
        <taxon>Mesorhizobium</taxon>
    </lineage>
</organism>
<gene>
    <name evidence="1" type="ORF">HB778_36215</name>
</gene>
<name>A0A7G6T4L6_9HYPH</name>
<protein>
    <submittedName>
        <fullName evidence="1">Uncharacterized protein</fullName>
    </submittedName>
</protein>
<keyword evidence="1" id="KW-0614">Plasmid</keyword>
<proteinExistence type="predicted"/>
<dbReference type="AlphaFoldDB" id="A0A7G6T4L6"/>
<accession>A0A7G6T4L6</accession>
<reference evidence="2" key="1">
    <citation type="journal article" date="2020" name="Mol. Plant Microbe">
        <title>Rhizobial microsymbionts of the narrowly endemic Oxytropis species growing in Kamchatka are characterized by significant genetic diversity and possess a set of genes that are associated with T3SS and T6SS secretion systems and can affect the development of symbiosis.</title>
        <authorList>
            <person name="Safronova V."/>
            <person name="Guro P."/>
            <person name="Sazanova A."/>
            <person name="Kuznetsova I."/>
            <person name="Belimov A."/>
            <person name="Yakubov V."/>
            <person name="Chirak E."/>
            <person name="Afonin A."/>
            <person name="Gogolev Y."/>
            <person name="Andronov E."/>
            <person name="Tikhonovich I."/>
        </authorList>
    </citation>
    <scope>NUCLEOTIDE SEQUENCE [LARGE SCALE GENOMIC DNA]</scope>
    <source>
        <strain evidence="2">583</strain>
        <plasmid evidence="2">p_2</plasmid>
    </source>
</reference>
<evidence type="ECO:0000313" key="1">
    <source>
        <dbReference type="EMBL" id="QND61698.1"/>
    </source>
</evidence>
<dbReference type="EMBL" id="CP050297">
    <property type="protein sequence ID" value="QND61698.1"/>
    <property type="molecule type" value="Genomic_DNA"/>
</dbReference>
<dbReference type="Proteomes" id="UP000515465">
    <property type="component" value="Plasmid p_2"/>
</dbReference>
<sequence>MTFEEFFIELEQGRMLDARKGGLVIGRSGPDDDIPMYRHFGKGIFEVVGLMQGGEFIVSKLATEKHREWLEEINQEKGERPAALALGHSPVTSVINTNLLPEWGGLWISHQFVVNRFATAKWLDELQWRNATANRDNVAGQFIR</sequence>